<sequence>MFFKKWPGICPPPIHPDQANVYVTTRSYTSTAAPPDRGTYPGSEIMTRTVATFAGHFLVLGLVGVLANCSSIPEKWDEGRKGQAPGVKPLRPLAQITAKTLSADYATEPQSGAPIAVGLSLSGGGTRAAMFAHGVLQGLNDSGVLAQLDAMSTVSGGSYTALWYYTQRLEARRAGTSYSDMFNDCVPLWWQEPPTAGEDSFETKQKIRKALELAGQGTDGFKSMEQCTQNRHFREGDPYRRQVHLSRWPDVFRYSETIPTGNAQGAPWWETIRLAITSVGEVFFSPLIKTGDVPSAYQYGIERAWALNPNPRTSPYQDFSYTNDTGKPQTSGWHLDPTKATWQQLRVLYEDKSTGKIPLWILNASNAPRGAGTDQSRIFEITPFGQGSELTGYLRGGVPSIADLGTSVRASAAALDAQGAGEKYAQSLSPRNFMFPLAEWGETVKNPFQDSPKRFHLSDGGHSENLGVYSLLRRGARDVIVVDAAADVEGRMADLCALRSMLAKEKVTLKFSSELTQLDTVCEGAIGNPHSKLLGYNTSAWLNPVVPGQVIWPPESGLPPSRIWLIKLGWDQQAVRRAFNDKKCETLEYPVSCIVTAYYGHNTNTIRPKDQYLFFPQLTTPGAGFSSSSYMFWAYRELGRTAASALKLQPDGTLALQPRITLKPQRADCVRPDLRPEPC</sequence>
<dbReference type="PANTHER" id="PTHR10728:SF40">
    <property type="entry name" value="PATATIN FAMILY PROTEIN"/>
    <property type="match status" value="1"/>
</dbReference>
<keyword evidence="1" id="KW-0443">Lipid metabolism</keyword>
<dbReference type="Proteomes" id="UP000627092">
    <property type="component" value="Chromosome"/>
</dbReference>
<name>A0A9E6T942_9PSED</name>
<dbReference type="GO" id="GO:0004623">
    <property type="term" value="F:phospholipase A2 activity"/>
    <property type="evidence" value="ECO:0007669"/>
    <property type="project" value="TreeGrafter"/>
</dbReference>
<dbReference type="Pfam" id="PF01734">
    <property type="entry name" value="Patatin"/>
    <property type="match status" value="1"/>
</dbReference>
<evidence type="ECO:0000259" key="2">
    <source>
        <dbReference type="Pfam" id="PF01734"/>
    </source>
</evidence>
<dbReference type="KEGG" id="pze:HU754_015105"/>
<reference evidence="3" key="2">
    <citation type="journal article" date="2021" name="Microorganisms">
        <title>The Ever-Expanding Pseudomonas Genus: Description of 43 New Species and Partition of the Pseudomonas putida Group.</title>
        <authorList>
            <person name="Girard L."/>
            <person name="Lood C."/>
            <person name="Hofte M."/>
            <person name="Vandamme P."/>
            <person name="Rokni-Zadeh H."/>
            <person name="van Noort V."/>
            <person name="Lavigne R."/>
            <person name="De Mot R."/>
        </authorList>
    </citation>
    <scope>NUCLEOTIDE SEQUENCE</scope>
    <source>
        <strain evidence="3">OE 48.2</strain>
    </source>
</reference>
<evidence type="ECO:0000313" key="3">
    <source>
        <dbReference type="EMBL" id="QXI09185.1"/>
    </source>
</evidence>
<dbReference type="EMBL" id="CP077090">
    <property type="protein sequence ID" value="QXI09185.1"/>
    <property type="molecule type" value="Genomic_DNA"/>
</dbReference>
<dbReference type="GO" id="GO:0005829">
    <property type="term" value="C:cytosol"/>
    <property type="evidence" value="ECO:0007669"/>
    <property type="project" value="TreeGrafter"/>
</dbReference>
<proteinExistence type="predicted"/>
<dbReference type="RefSeq" id="WP_186623180.1">
    <property type="nucleotide sequence ID" value="NZ_CP077090.1"/>
</dbReference>
<protein>
    <submittedName>
        <fullName evidence="3">Patatin-like phospholipase family protein</fullName>
    </submittedName>
</protein>
<dbReference type="GO" id="GO:0046475">
    <property type="term" value="P:glycerophospholipid catabolic process"/>
    <property type="evidence" value="ECO:0007669"/>
    <property type="project" value="TreeGrafter"/>
</dbReference>
<dbReference type="InterPro" id="IPR016035">
    <property type="entry name" value="Acyl_Trfase/lysoPLipase"/>
</dbReference>
<dbReference type="PANTHER" id="PTHR10728">
    <property type="entry name" value="CYTOSOLIC PHOSPHOLIPASE A2"/>
    <property type="match status" value="1"/>
</dbReference>
<dbReference type="SUPFAM" id="SSF52151">
    <property type="entry name" value="FabD/lysophospholipase-like"/>
    <property type="match status" value="1"/>
</dbReference>
<dbReference type="InterPro" id="IPR002641">
    <property type="entry name" value="PNPLA_dom"/>
</dbReference>
<dbReference type="AlphaFoldDB" id="A0A9E6T942"/>
<accession>A0A9E6T942</accession>
<feature type="domain" description="PNPLA" evidence="2">
    <location>
        <begin position="119"/>
        <end position="228"/>
    </location>
</feature>
<organism evidence="3 4">
    <name type="scientific">Pseudomonas zeae</name>
    <dbReference type="NCBI Taxonomy" id="2745510"/>
    <lineage>
        <taxon>Bacteria</taxon>
        <taxon>Pseudomonadati</taxon>
        <taxon>Pseudomonadota</taxon>
        <taxon>Gammaproteobacteria</taxon>
        <taxon>Pseudomonadales</taxon>
        <taxon>Pseudomonadaceae</taxon>
        <taxon>Pseudomonas</taxon>
    </lineage>
</organism>
<dbReference type="Gene3D" id="3.40.1090.10">
    <property type="entry name" value="Cytosolic phospholipase A2 catalytic domain"/>
    <property type="match status" value="1"/>
</dbReference>
<reference evidence="3" key="1">
    <citation type="journal article" date="2020" name="Microorganisms">
        <title>Reliable Identification of Environmental Pseudomonas Isolates Using the rpoD Gene.</title>
        <authorList>
            <consortium name="The Broad Institute Genome Sequencing Platform"/>
            <person name="Girard L."/>
            <person name="Lood C."/>
            <person name="Rokni-Zadeh H."/>
            <person name="van Noort V."/>
            <person name="Lavigne R."/>
            <person name="De Mot R."/>
        </authorList>
    </citation>
    <scope>NUCLEOTIDE SEQUENCE</scope>
    <source>
        <strain evidence="3">OE 48.2</strain>
    </source>
</reference>
<evidence type="ECO:0000256" key="1">
    <source>
        <dbReference type="ARBA" id="ARBA00023098"/>
    </source>
</evidence>
<gene>
    <name evidence="3" type="ORF">HU754_015105</name>
</gene>
<evidence type="ECO:0000313" key="4">
    <source>
        <dbReference type="Proteomes" id="UP000627092"/>
    </source>
</evidence>